<dbReference type="EC" id="3.4.24.-" evidence="9"/>
<keyword evidence="7 9" id="KW-0482">Metalloprotease</keyword>
<keyword evidence="2 9" id="KW-0645">Protease</keyword>
<keyword evidence="4 9" id="KW-0732">Signal</keyword>
<evidence type="ECO:0000256" key="5">
    <source>
        <dbReference type="ARBA" id="ARBA00022801"/>
    </source>
</evidence>
<proteinExistence type="inferred from homology"/>
<dbReference type="Pfam" id="PF07504">
    <property type="entry name" value="FTP"/>
    <property type="match status" value="1"/>
</dbReference>
<keyword evidence="14" id="KW-1185">Reference proteome</keyword>
<evidence type="ECO:0000313" key="13">
    <source>
        <dbReference type="EMBL" id="KNX37880.1"/>
    </source>
</evidence>
<feature type="active site" evidence="8">
    <location>
        <position position="331"/>
    </location>
</feature>
<feature type="domain" description="Peptidase M4" evidence="10">
    <location>
        <begin position="195"/>
        <end position="338"/>
    </location>
</feature>
<comment type="subcellular location">
    <subcellularLocation>
        <location evidence="9">Secreted</location>
    </subcellularLocation>
</comment>
<evidence type="ECO:0000259" key="10">
    <source>
        <dbReference type="Pfam" id="PF01447"/>
    </source>
</evidence>
<dbReference type="STRING" id="1631356.VV01_13090"/>
<feature type="signal peptide" evidence="9">
    <location>
        <begin position="1"/>
        <end position="25"/>
    </location>
</feature>
<dbReference type="GO" id="GO:0005576">
    <property type="term" value="C:extracellular region"/>
    <property type="evidence" value="ECO:0007669"/>
    <property type="project" value="UniProtKB-SubCell"/>
</dbReference>
<dbReference type="PRINTS" id="PR00730">
    <property type="entry name" value="THERMOLYSIN"/>
</dbReference>
<evidence type="ECO:0000256" key="7">
    <source>
        <dbReference type="ARBA" id="ARBA00023049"/>
    </source>
</evidence>
<dbReference type="Gene3D" id="3.10.450.40">
    <property type="match status" value="1"/>
</dbReference>
<dbReference type="Gene3D" id="3.10.170.10">
    <property type="match status" value="1"/>
</dbReference>
<dbReference type="GO" id="GO:0006508">
    <property type="term" value="P:proteolysis"/>
    <property type="evidence" value="ECO:0007669"/>
    <property type="project" value="UniProtKB-KW"/>
</dbReference>
<dbReference type="InterPro" id="IPR027268">
    <property type="entry name" value="Peptidase_M4/M1_CTD_sf"/>
</dbReference>
<evidence type="ECO:0000313" key="14">
    <source>
        <dbReference type="Proteomes" id="UP000037397"/>
    </source>
</evidence>
<evidence type="ECO:0000256" key="8">
    <source>
        <dbReference type="PIRSR" id="PIRSR623612-1"/>
    </source>
</evidence>
<dbReference type="GO" id="GO:0046872">
    <property type="term" value="F:metal ion binding"/>
    <property type="evidence" value="ECO:0007669"/>
    <property type="project" value="UniProtKB-UniRule"/>
</dbReference>
<protein>
    <recommendedName>
        <fullName evidence="9">Neutral metalloproteinase</fullName>
        <ecNumber evidence="9">3.4.24.-</ecNumber>
    </recommendedName>
</protein>
<dbReference type="AlphaFoldDB" id="A0A0L6CJT5"/>
<evidence type="ECO:0000256" key="1">
    <source>
        <dbReference type="ARBA" id="ARBA00009388"/>
    </source>
</evidence>
<dbReference type="Pfam" id="PF01447">
    <property type="entry name" value="Peptidase_M4"/>
    <property type="match status" value="1"/>
</dbReference>
<comment type="similarity">
    <text evidence="1 9">Belongs to the peptidase M4 family.</text>
</comment>
<comment type="function">
    <text evidence="9">Extracellular zinc metalloprotease.</text>
</comment>
<evidence type="ECO:0000256" key="6">
    <source>
        <dbReference type="ARBA" id="ARBA00022833"/>
    </source>
</evidence>
<name>A0A0L6CJT5_9MICO</name>
<feature type="active site" description="Proton donor" evidence="8">
    <location>
        <position position="418"/>
    </location>
</feature>
<sequence length="522" mass="54455">MKRVTLAASTTCLALAVVAPLSAHAASHNERAAAPAARASVAAEKARISDMSAALHLGAGETLSVKSIVQDRDGTSHVRYERTFNGLRVVGGDFIAHRNARGAVAGTSGRAAVAVASVSPSLTKSAASAKASARELRSAATTSELVVLVTDHGPRLAYDVLTTGVRADQTPSRLHTFVDARNGKVLDSWDEIADGTGHGVHVGDVELATSGAAPSYSLTNPTTGAHTTDLNGATKGTGTLFTDADDVWGNGSTTDRQSAAVDAQYGADKTYDYYNEVLGRAGIWDTGKGAPSRVHYGNAYVNAFWDGTQMTYGDGINNANPLTAIDVAGHEMSHGVTENTAGLVYRGDAGGLNEATSDIFGTAVEWHAGNVSDPGDYLIGEEINIRGDGKPLRYMDQPSKDGRSRDCWDTTVKRLDPHYSSGPLNHWFYLASEGSGAKTVNGVAYNSPTCDGSTVAGVGRDVAEKVWYRALSVYLTKRSDYPAARDAAVKAAKDLYGAGSAQSVGVANAFSAIGVPQQSETP</sequence>
<feature type="domain" description="FTP" evidence="12">
    <location>
        <begin position="62"/>
        <end position="109"/>
    </location>
</feature>
<dbReference type="Gene3D" id="3.10.450.490">
    <property type="match status" value="1"/>
</dbReference>
<evidence type="ECO:0000256" key="2">
    <source>
        <dbReference type="ARBA" id="ARBA00022670"/>
    </source>
</evidence>
<feature type="domain" description="Peptidase M4 C-terminal" evidence="11">
    <location>
        <begin position="341"/>
        <end position="515"/>
    </location>
</feature>
<evidence type="ECO:0000256" key="3">
    <source>
        <dbReference type="ARBA" id="ARBA00022723"/>
    </source>
</evidence>
<keyword evidence="9" id="KW-0964">Secreted</keyword>
<dbReference type="Gene3D" id="1.10.390.10">
    <property type="entry name" value="Neutral Protease Domain 2"/>
    <property type="match status" value="1"/>
</dbReference>
<dbReference type="InterPro" id="IPR011096">
    <property type="entry name" value="FTP_domain"/>
</dbReference>
<dbReference type="InterPro" id="IPR013856">
    <property type="entry name" value="Peptidase_M4_domain"/>
</dbReference>
<dbReference type="PATRIC" id="fig|1631356.3.peg.2571"/>
<feature type="chain" id="PRO_5023034751" description="Neutral metalloproteinase" evidence="9">
    <location>
        <begin position="26"/>
        <end position="522"/>
    </location>
</feature>
<comment type="caution">
    <text evidence="13">The sequence shown here is derived from an EMBL/GenBank/DDBJ whole genome shotgun (WGS) entry which is preliminary data.</text>
</comment>
<dbReference type="CDD" id="cd09597">
    <property type="entry name" value="M4_TLP"/>
    <property type="match status" value="1"/>
</dbReference>
<dbReference type="GO" id="GO:0004222">
    <property type="term" value="F:metalloendopeptidase activity"/>
    <property type="evidence" value="ECO:0007669"/>
    <property type="project" value="UniProtKB-UniRule"/>
</dbReference>
<dbReference type="EMBL" id="LAIR01000002">
    <property type="protein sequence ID" value="KNX37880.1"/>
    <property type="molecule type" value="Genomic_DNA"/>
</dbReference>
<accession>A0A0L6CJT5</accession>
<organism evidence="13 14">
    <name type="scientific">Luteipulveratus halotolerans</name>
    <dbReference type="NCBI Taxonomy" id="1631356"/>
    <lineage>
        <taxon>Bacteria</taxon>
        <taxon>Bacillati</taxon>
        <taxon>Actinomycetota</taxon>
        <taxon>Actinomycetes</taxon>
        <taxon>Micrococcales</taxon>
        <taxon>Dermacoccaceae</taxon>
        <taxon>Luteipulveratus</taxon>
    </lineage>
</organism>
<evidence type="ECO:0000259" key="12">
    <source>
        <dbReference type="Pfam" id="PF07504"/>
    </source>
</evidence>
<dbReference type="SUPFAM" id="SSF55486">
    <property type="entry name" value="Metalloproteases ('zincins'), catalytic domain"/>
    <property type="match status" value="1"/>
</dbReference>
<dbReference type="Pfam" id="PF02868">
    <property type="entry name" value="Peptidase_M4_C"/>
    <property type="match status" value="1"/>
</dbReference>
<dbReference type="Proteomes" id="UP000037397">
    <property type="component" value="Unassembled WGS sequence"/>
</dbReference>
<dbReference type="RefSeq" id="WP_050670274.1">
    <property type="nucleotide sequence ID" value="NZ_LAIR01000002.1"/>
</dbReference>
<dbReference type="InterPro" id="IPR050728">
    <property type="entry name" value="Zinc_Metalloprotease_M4"/>
</dbReference>
<dbReference type="InterPro" id="IPR001570">
    <property type="entry name" value="Peptidase_M4_C_domain"/>
</dbReference>
<dbReference type="InterPro" id="IPR023612">
    <property type="entry name" value="Peptidase_M4"/>
</dbReference>
<evidence type="ECO:0000256" key="4">
    <source>
        <dbReference type="ARBA" id="ARBA00022729"/>
    </source>
</evidence>
<reference evidence="14" key="1">
    <citation type="submission" date="2015-03" db="EMBL/GenBank/DDBJ databases">
        <title>Luteipulveratus halotolerans sp. nov., a novel actinobacterium (Dermacoccaceae) from Sarawak, Malaysia.</title>
        <authorList>
            <person name="Juboi H."/>
            <person name="Basik A."/>
            <person name="Shamsul S.S."/>
            <person name="Arnold P."/>
            <person name="Schmitt E.K."/>
            <person name="Sanglier J.-J."/>
            <person name="Yeo T."/>
        </authorList>
    </citation>
    <scope>NUCLEOTIDE SEQUENCE [LARGE SCALE GENOMIC DNA]</scope>
    <source>
        <strain evidence="14">C296001</strain>
    </source>
</reference>
<evidence type="ECO:0000256" key="9">
    <source>
        <dbReference type="RuleBase" id="RU366073"/>
    </source>
</evidence>
<evidence type="ECO:0000259" key="11">
    <source>
        <dbReference type="Pfam" id="PF02868"/>
    </source>
</evidence>
<keyword evidence="3" id="KW-0479">Metal-binding</keyword>
<comment type="cofactor">
    <cofactor evidence="9">
        <name>Zn(2+)</name>
        <dbReference type="ChEBI" id="CHEBI:29105"/>
    </cofactor>
</comment>
<keyword evidence="5 9" id="KW-0378">Hydrolase</keyword>
<keyword evidence="6 9" id="KW-0862">Zinc</keyword>
<dbReference type="PANTHER" id="PTHR33794:SF1">
    <property type="entry name" value="BACILLOLYSIN"/>
    <property type="match status" value="1"/>
</dbReference>
<dbReference type="PANTHER" id="PTHR33794">
    <property type="entry name" value="BACILLOLYSIN"/>
    <property type="match status" value="1"/>
</dbReference>
<gene>
    <name evidence="13" type="ORF">VV01_13090</name>
</gene>